<evidence type="ECO:0000313" key="4">
    <source>
        <dbReference type="Proteomes" id="UP000215539"/>
    </source>
</evidence>
<dbReference type="EMBL" id="CP014227">
    <property type="protein sequence ID" value="AMD84649.1"/>
    <property type="molecule type" value="Genomic_DNA"/>
</dbReference>
<sequence length="163" mass="18291">MKKIGIIAMLCIIILLVIHQSMAKEIRTEITINAPAEKVWQVLTDFGAYPTWNPYIVKMEGTLVEGERMQATLARPDGTTSTLNPKVRELKVGERIVMRKQVLGGIIVGANHIFEVKSNPDGSTTFVQAMTFNGFATYKFDTEMLKKQFEAMNRALKSRVEAL</sequence>
<dbReference type="Gene3D" id="3.30.530.20">
    <property type="match status" value="1"/>
</dbReference>
<dbReference type="InterPro" id="IPR019587">
    <property type="entry name" value="Polyketide_cyclase/dehydratase"/>
</dbReference>
<accession>A0AAX2GXB5</accession>
<evidence type="ECO:0000313" key="2">
    <source>
        <dbReference type="EMBL" id="SNV08682.1"/>
    </source>
</evidence>
<gene>
    <name evidence="1" type="ORF">AXF12_03385</name>
    <name evidence="2" type="ORF">SAMEA44541418_01062</name>
</gene>
<dbReference type="PANTHER" id="PTHR36166">
    <property type="entry name" value="CHROMOSOME 9, WHOLE GENOME SHOTGUN SEQUENCE"/>
    <property type="match status" value="1"/>
</dbReference>
<dbReference type="KEGG" id="chg:AXF12_03385"/>
<dbReference type="InterPro" id="IPR023393">
    <property type="entry name" value="START-like_dom_sf"/>
</dbReference>
<dbReference type="Proteomes" id="UP000215539">
    <property type="component" value="Chromosome 1"/>
</dbReference>
<proteinExistence type="predicted"/>
<evidence type="ECO:0000313" key="3">
    <source>
        <dbReference type="Proteomes" id="UP000065822"/>
    </source>
</evidence>
<protein>
    <submittedName>
        <fullName evidence="2">Polyketide cyclase / dehydrase and lipid transport</fullName>
    </submittedName>
</protein>
<reference evidence="1 3" key="1">
    <citation type="submission" date="2016-02" db="EMBL/GenBank/DDBJ databases">
        <authorList>
            <person name="Holder M.E."/>
            <person name="Ajami N.J."/>
            <person name="Petrosino J.F."/>
        </authorList>
    </citation>
    <scope>NUCLEOTIDE SEQUENCE [LARGE SCALE GENOMIC DNA]</scope>
    <source>
        <strain evidence="1 3">CCUG 32990</strain>
    </source>
</reference>
<dbReference type="AlphaFoldDB" id="A0AAX2GXB5"/>
<dbReference type="RefSeq" id="WP_066428328.1">
    <property type="nucleotide sequence ID" value="NZ_CP014227.1"/>
</dbReference>
<dbReference type="Pfam" id="PF10604">
    <property type="entry name" value="Polyketide_cyc2"/>
    <property type="match status" value="1"/>
</dbReference>
<dbReference type="PANTHER" id="PTHR36166:SF1">
    <property type="entry name" value="SRPBCC DOMAIN-CONTAINING PROTEIN"/>
    <property type="match status" value="1"/>
</dbReference>
<name>A0AAX2GXB5_9FLAO</name>
<organism evidence="2 4">
    <name type="scientific">Capnocytophaga haemolytica</name>
    <dbReference type="NCBI Taxonomy" id="45243"/>
    <lineage>
        <taxon>Bacteria</taxon>
        <taxon>Pseudomonadati</taxon>
        <taxon>Bacteroidota</taxon>
        <taxon>Flavobacteriia</taxon>
        <taxon>Flavobacteriales</taxon>
        <taxon>Flavobacteriaceae</taxon>
        <taxon>Capnocytophaga</taxon>
    </lineage>
</organism>
<dbReference type="SUPFAM" id="SSF55961">
    <property type="entry name" value="Bet v1-like"/>
    <property type="match status" value="1"/>
</dbReference>
<dbReference type="Proteomes" id="UP000065822">
    <property type="component" value="Chromosome"/>
</dbReference>
<reference evidence="2 4" key="2">
    <citation type="submission" date="2017-06" db="EMBL/GenBank/DDBJ databases">
        <authorList>
            <consortium name="Pathogen Informatics"/>
        </authorList>
    </citation>
    <scope>NUCLEOTIDE SEQUENCE [LARGE SCALE GENOMIC DNA]</scope>
    <source>
        <strain evidence="2 4">NCTC12947</strain>
    </source>
</reference>
<dbReference type="EMBL" id="LT906449">
    <property type="protein sequence ID" value="SNV08682.1"/>
    <property type="molecule type" value="Genomic_DNA"/>
</dbReference>
<dbReference type="CDD" id="cd07822">
    <property type="entry name" value="SRPBCC_4"/>
    <property type="match status" value="1"/>
</dbReference>
<evidence type="ECO:0000313" key="1">
    <source>
        <dbReference type="EMBL" id="AMD84649.1"/>
    </source>
</evidence>
<keyword evidence="3" id="KW-1185">Reference proteome</keyword>